<dbReference type="GO" id="GO:0003697">
    <property type="term" value="F:single-stranded DNA binding"/>
    <property type="evidence" value="ECO:0007669"/>
    <property type="project" value="InterPro"/>
</dbReference>
<keyword evidence="3" id="KW-0067">ATP-binding</keyword>
<keyword evidence="2" id="KW-0547">Nucleotide-binding</keyword>
<evidence type="ECO:0000256" key="4">
    <source>
        <dbReference type="ARBA" id="ARBA00023172"/>
    </source>
</evidence>
<comment type="similarity">
    <text evidence="1">Belongs to the RecA family.</text>
</comment>
<feature type="region of interest" description="Disordered" evidence="5">
    <location>
        <begin position="1"/>
        <end position="21"/>
    </location>
</feature>
<dbReference type="InterPro" id="IPR020587">
    <property type="entry name" value="RecA_monomer-monomer_interface"/>
</dbReference>
<dbReference type="GO" id="GO:0005829">
    <property type="term" value="C:cytosol"/>
    <property type="evidence" value="ECO:0007669"/>
    <property type="project" value="TreeGrafter"/>
</dbReference>
<dbReference type="PANTHER" id="PTHR45900">
    <property type="entry name" value="RECA"/>
    <property type="match status" value="1"/>
</dbReference>
<evidence type="ECO:0000256" key="3">
    <source>
        <dbReference type="ARBA" id="ARBA00022840"/>
    </source>
</evidence>
<dbReference type="PROSITE" id="PS50163">
    <property type="entry name" value="RECA_3"/>
    <property type="match status" value="1"/>
</dbReference>
<proteinExistence type="inferred from homology"/>
<dbReference type="Gene3D" id="3.40.50.300">
    <property type="entry name" value="P-loop containing nucleotide triphosphate hydrolases"/>
    <property type="match status" value="1"/>
</dbReference>
<accession>A0A0F9L2A5</accession>
<dbReference type="GO" id="GO:0005524">
    <property type="term" value="F:ATP binding"/>
    <property type="evidence" value="ECO:0007669"/>
    <property type="project" value="UniProtKB-KW"/>
</dbReference>
<dbReference type="GO" id="GO:0008094">
    <property type="term" value="F:ATP-dependent activity, acting on DNA"/>
    <property type="evidence" value="ECO:0007669"/>
    <property type="project" value="InterPro"/>
</dbReference>
<dbReference type="PANTHER" id="PTHR45900:SF1">
    <property type="entry name" value="MITOCHONDRIAL DNA REPAIR PROTEIN RECA HOMOLOG-RELATED"/>
    <property type="match status" value="1"/>
</dbReference>
<evidence type="ECO:0000256" key="5">
    <source>
        <dbReference type="SAM" id="MobiDB-lite"/>
    </source>
</evidence>
<dbReference type="PRINTS" id="PR00142">
    <property type="entry name" value="RECA"/>
</dbReference>
<evidence type="ECO:0000259" key="6">
    <source>
        <dbReference type="PROSITE" id="PS50163"/>
    </source>
</evidence>
<feature type="compositionally biased region" description="Basic and acidic residues" evidence="5">
    <location>
        <begin position="9"/>
        <end position="19"/>
    </location>
</feature>
<protein>
    <recommendedName>
        <fullName evidence="6">RecA family profile 2 domain-containing protein</fullName>
    </recommendedName>
</protein>
<evidence type="ECO:0000256" key="1">
    <source>
        <dbReference type="ARBA" id="ARBA00009391"/>
    </source>
</evidence>
<dbReference type="SUPFAM" id="SSF52540">
    <property type="entry name" value="P-loop containing nucleoside triphosphate hydrolases"/>
    <property type="match status" value="1"/>
</dbReference>
<dbReference type="InterPro" id="IPR027417">
    <property type="entry name" value="P-loop_NTPase"/>
</dbReference>
<dbReference type="EMBL" id="LAZR01008053">
    <property type="protein sequence ID" value="KKM81241.1"/>
    <property type="molecule type" value="Genomic_DNA"/>
</dbReference>
<dbReference type="AlphaFoldDB" id="A0A0F9L2A5"/>
<dbReference type="InterPro" id="IPR049428">
    <property type="entry name" value="RecA-like_N"/>
</dbReference>
<feature type="domain" description="RecA family profile 2" evidence="6">
    <location>
        <begin position="232"/>
        <end position="316"/>
    </location>
</feature>
<keyword evidence="4" id="KW-0233">DNA recombination</keyword>
<dbReference type="InterPro" id="IPR013765">
    <property type="entry name" value="DNA_recomb/repair_RecA"/>
</dbReference>
<dbReference type="Pfam" id="PF00154">
    <property type="entry name" value="RecA_N"/>
    <property type="match status" value="1"/>
</dbReference>
<organism evidence="7">
    <name type="scientific">marine sediment metagenome</name>
    <dbReference type="NCBI Taxonomy" id="412755"/>
    <lineage>
        <taxon>unclassified sequences</taxon>
        <taxon>metagenomes</taxon>
        <taxon>ecological metagenomes</taxon>
    </lineage>
</organism>
<name>A0A0F9L2A5_9ZZZZ</name>
<gene>
    <name evidence="7" type="ORF">LCGC14_1331780</name>
</gene>
<evidence type="ECO:0000313" key="7">
    <source>
        <dbReference type="EMBL" id="KKM81241.1"/>
    </source>
</evidence>
<sequence length="381" mass="42668">MAKRQLVHTPDKQTERDEQTAGYVAAVKQQGRPRPDPKEVEAAINTPIDKDMIVNAGDFERGVISSGSTLLDLAISSNRVRGGGIPAGVIIEIFGPPSSGKTAVLADIGASAKFHGGVVKYGDPEARLDTAYARKCGLILTKSEYYRPDTVEELEDSLLKWKPKPPDETAICVRCEDSLAAFSTEKELSKEGHKMGAAKRAQAFHVLFRKLGRKISKEGWVVACSNQEQDSFGGQGKTTPGGNAIKYWSSLRIRIFPTWQKSEVTRRWTIVKGHEAIEKIVGMRSTCKIVKSSCDDPKREVPLFIIFGKGIDDIRGNLQWMKETLHLPQYDCVEKNYAQIDPAIRYIEDHNLEAALREKVIDLWDSIEDHFRIERKEKVRF</sequence>
<evidence type="ECO:0000256" key="2">
    <source>
        <dbReference type="ARBA" id="ARBA00022741"/>
    </source>
</evidence>
<comment type="caution">
    <text evidence="7">The sequence shown here is derived from an EMBL/GenBank/DDBJ whole genome shotgun (WGS) entry which is preliminary data.</text>
</comment>
<dbReference type="GO" id="GO:0006281">
    <property type="term" value="P:DNA repair"/>
    <property type="evidence" value="ECO:0007669"/>
    <property type="project" value="InterPro"/>
</dbReference>
<dbReference type="GO" id="GO:0006310">
    <property type="term" value="P:DNA recombination"/>
    <property type="evidence" value="ECO:0007669"/>
    <property type="project" value="UniProtKB-KW"/>
</dbReference>
<reference evidence="7" key="1">
    <citation type="journal article" date="2015" name="Nature">
        <title>Complex archaea that bridge the gap between prokaryotes and eukaryotes.</title>
        <authorList>
            <person name="Spang A."/>
            <person name="Saw J.H."/>
            <person name="Jorgensen S.L."/>
            <person name="Zaremba-Niedzwiedzka K."/>
            <person name="Martijn J."/>
            <person name="Lind A.E."/>
            <person name="van Eijk R."/>
            <person name="Schleper C."/>
            <person name="Guy L."/>
            <person name="Ettema T.J."/>
        </authorList>
    </citation>
    <scope>NUCLEOTIDE SEQUENCE</scope>
</reference>